<sequence length="34" mass="3854">MLCISAQGAAHQRESERTEETELGDQSKEVQTKY</sequence>
<name>A0A0E9SB65_ANGAN</name>
<reference evidence="2" key="2">
    <citation type="journal article" date="2015" name="Fish Shellfish Immunol.">
        <title>Early steps in the European eel (Anguilla anguilla)-Vibrio vulnificus interaction in the gills: Role of the RtxA13 toxin.</title>
        <authorList>
            <person name="Callol A."/>
            <person name="Pajuelo D."/>
            <person name="Ebbesson L."/>
            <person name="Teles M."/>
            <person name="MacKenzie S."/>
            <person name="Amaro C."/>
        </authorList>
    </citation>
    <scope>NUCLEOTIDE SEQUENCE</scope>
</reference>
<evidence type="ECO:0000256" key="1">
    <source>
        <dbReference type="SAM" id="MobiDB-lite"/>
    </source>
</evidence>
<feature type="region of interest" description="Disordered" evidence="1">
    <location>
        <begin position="1"/>
        <end position="34"/>
    </location>
</feature>
<accession>A0A0E9SB65</accession>
<protein>
    <submittedName>
        <fullName evidence="2">Uncharacterized protein</fullName>
    </submittedName>
</protein>
<proteinExistence type="predicted"/>
<dbReference type="EMBL" id="GBXM01069923">
    <property type="protein sequence ID" value="JAH38654.1"/>
    <property type="molecule type" value="Transcribed_RNA"/>
</dbReference>
<dbReference type="AlphaFoldDB" id="A0A0E9SB65"/>
<reference evidence="2" key="1">
    <citation type="submission" date="2014-11" db="EMBL/GenBank/DDBJ databases">
        <authorList>
            <person name="Amaro Gonzalez C."/>
        </authorList>
    </citation>
    <scope>NUCLEOTIDE SEQUENCE</scope>
</reference>
<evidence type="ECO:0000313" key="2">
    <source>
        <dbReference type="EMBL" id="JAH38654.1"/>
    </source>
</evidence>
<feature type="compositionally biased region" description="Basic and acidic residues" evidence="1">
    <location>
        <begin position="11"/>
        <end position="34"/>
    </location>
</feature>
<organism evidence="2">
    <name type="scientific">Anguilla anguilla</name>
    <name type="common">European freshwater eel</name>
    <name type="synonym">Muraena anguilla</name>
    <dbReference type="NCBI Taxonomy" id="7936"/>
    <lineage>
        <taxon>Eukaryota</taxon>
        <taxon>Metazoa</taxon>
        <taxon>Chordata</taxon>
        <taxon>Craniata</taxon>
        <taxon>Vertebrata</taxon>
        <taxon>Euteleostomi</taxon>
        <taxon>Actinopterygii</taxon>
        <taxon>Neopterygii</taxon>
        <taxon>Teleostei</taxon>
        <taxon>Anguilliformes</taxon>
        <taxon>Anguillidae</taxon>
        <taxon>Anguilla</taxon>
    </lineage>
</organism>